<dbReference type="InterPro" id="IPR050491">
    <property type="entry name" value="AmpC-like"/>
</dbReference>
<dbReference type="InterPro" id="IPR012338">
    <property type="entry name" value="Beta-lactam/transpept-like"/>
</dbReference>
<dbReference type="PANTHER" id="PTHR46825:SF11">
    <property type="entry name" value="PENICILLIN-BINDING PROTEIN 4"/>
    <property type="match status" value="1"/>
</dbReference>
<dbReference type="Proteomes" id="UP000501747">
    <property type="component" value="Chromosome"/>
</dbReference>
<comment type="subcellular location">
    <subcellularLocation>
        <location evidence="1">Membrane</location>
    </subcellularLocation>
</comment>
<feature type="region of interest" description="Disordered" evidence="3">
    <location>
        <begin position="64"/>
        <end position="86"/>
    </location>
</feature>
<proteinExistence type="predicted"/>
<dbReference type="RefSeq" id="WP_166034174.1">
    <property type="nucleotide sequence ID" value="NZ_CP049887.1"/>
</dbReference>
<dbReference type="KEGG" id="vhy:G7082_05405"/>
<evidence type="ECO:0000256" key="4">
    <source>
        <dbReference type="SAM" id="Phobius"/>
    </source>
</evidence>
<accession>A0A6G8ASP9</accession>
<sequence length="428" mass="49312">METSKVTLNLLRRRLRKQKRRTFVMFIIGLLLGGTIAFNVYYWYPWLKNEFNLPTIKQMPLKNNKTTTKKTATTETTTKSTTDSSEIEKKNLITPRIDEKNFSQVAPVYKNLNEQLEQTIQQYNPSGTILAIKNNQVVLLNNYGKAKEISNKPLEDTYMIASVQKFITSILIMKLIDEQKISLDTPLSSYFPDIPNSNNITIDQMLSMTSGLKLKEKSDKVKNKKESIDYAVHNVTYEEPTKWGYSDVNFFLLAAIIEKVSNKSYEDYFKEVIKEPLQLKHTGFYDEVTDHTNLIPSYNEDQNGSPVEPPVKIPEYAYINELGTGNMYISAVDFITIIQATTDGKLTSYETLQQTLQKKPTLFPYEYKAGFYDKGTYYYAHGIFRKYEPVVSFNKDASTAVIFLSNTFTENKSNVQLTKDLYQTLIQQ</sequence>
<feature type="compositionally biased region" description="Low complexity" evidence="3">
    <location>
        <begin position="65"/>
        <end position="84"/>
    </location>
</feature>
<feature type="transmembrane region" description="Helical" evidence="4">
    <location>
        <begin position="21"/>
        <end position="44"/>
    </location>
</feature>
<dbReference type="AlphaFoldDB" id="A0A6G8ASP9"/>
<dbReference type="GO" id="GO:0016020">
    <property type="term" value="C:membrane"/>
    <property type="evidence" value="ECO:0007669"/>
    <property type="project" value="UniProtKB-SubCell"/>
</dbReference>
<evidence type="ECO:0000313" key="6">
    <source>
        <dbReference type="EMBL" id="QIL48010.1"/>
    </source>
</evidence>
<dbReference type="Pfam" id="PF00144">
    <property type="entry name" value="Beta-lactamase"/>
    <property type="match status" value="1"/>
</dbReference>
<evidence type="ECO:0000313" key="7">
    <source>
        <dbReference type="Proteomes" id="UP000501747"/>
    </source>
</evidence>
<keyword evidence="4" id="KW-1133">Transmembrane helix</keyword>
<evidence type="ECO:0000256" key="2">
    <source>
        <dbReference type="ARBA" id="ARBA00023136"/>
    </source>
</evidence>
<dbReference type="PANTHER" id="PTHR46825">
    <property type="entry name" value="D-ALANYL-D-ALANINE-CARBOXYPEPTIDASE/ENDOPEPTIDASE AMPH"/>
    <property type="match status" value="1"/>
</dbReference>
<dbReference type="EMBL" id="CP049887">
    <property type="protein sequence ID" value="QIL48010.1"/>
    <property type="molecule type" value="Genomic_DNA"/>
</dbReference>
<keyword evidence="7" id="KW-1185">Reference proteome</keyword>
<dbReference type="InterPro" id="IPR001466">
    <property type="entry name" value="Beta-lactam-related"/>
</dbReference>
<dbReference type="SUPFAM" id="SSF56601">
    <property type="entry name" value="beta-lactamase/transpeptidase-like"/>
    <property type="match status" value="1"/>
</dbReference>
<protein>
    <submittedName>
        <fullName evidence="6">Beta-lactamase family protein</fullName>
    </submittedName>
</protein>
<reference evidence="6 7" key="1">
    <citation type="submission" date="2020-03" db="EMBL/GenBank/DDBJ databases">
        <title>Vagococcus sp. nov., isolated from beetles.</title>
        <authorList>
            <person name="Hyun D.-W."/>
            <person name="Bae J.-W."/>
        </authorList>
    </citation>
    <scope>NUCLEOTIDE SEQUENCE [LARGE SCALE GENOMIC DNA]</scope>
    <source>
        <strain evidence="6 7">HDW17B</strain>
    </source>
</reference>
<evidence type="ECO:0000256" key="3">
    <source>
        <dbReference type="SAM" id="MobiDB-lite"/>
    </source>
</evidence>
<keyword evidence="2 4" id="KW-0472">Membrane</keyword>
<feature type="domain" description="Beta-lactamase-related" evidence="5">
    <location>
        <begin position="122"/>
        <end position="416"/>
    </location>
</feature>
<evidence type="ECO:0000256" key="1">
    <source>
        <dbReference type="ARBA" id="ARBA00004370"/>
    </source>
</evidence>
<keyword evidence="4" id="KW-0812">Transmembrane</keyword>
<gene>
    <name evidence="6" type="ORF">G7082_05405</name>
</gene>
<organism evidence="6 7">
    <name type="scientific">Vagococcus hydrophili</name>
    <dbReference type="NCBI Taxonomy" id="2714947"/>
    <lineage>
        <taxon>Bacteria</taxon>
        <taxon>Bacillati</taxon>
        <taxon>Bacillota</taxon>
        <taxon>Bacilli</taxon>
        <taxon>Lactobacillales</taxon>
        <taxon>Enterococcaceae</taxon>
        <taxon>Vagococcus</taxon>
    </lineage>
</organism>
<dbReference type="Gene3D" id="3.40.710.10">
    <property type="entry name" value="DD-peptidase/beta-lactamase superfamily"/>
    <property type="match status" value="1"/>
</dbReference>
<evidence type="ECO:0000259" key="5">
    <source>
        <dbReference type="Pfam" id="PF00144"/>
    </source>
</evidence>
<name>A0A6G8ASP9_9ENTE</name>